<dbReference type="GO" id="GO:0000178">
    <property type="term" value="C:exosome (RNase complex)"/>
    <property type="evidence" value="ECO:0007669"/>
    <property type="project" value="TreeGrafter"/>
</dbReference>
<comment type="similarity">
    <text evidence="1 6">Belongs to the C1D family.</text>
</comment>
<keyword evidence="5 6" id="KW-0539">Nucleus</keyword>
<evidence type="ECO:0000313" key="7">
    <source>
        <dbReference type="EMBL" id="KAG7512079.1"/>
    </source>
</evidence>
<accession>A0AAV6S3I5</accession>
<organism evidence="7 8">
    <name type="scientific">Solea senegalensis</name>
    <name type="common">Senegalese sole</name>
    <dbReference type="NCBI Taxonomy" id="28829"/>
    <lineage>
        <taxon>Eukaryota</taxon>
        <taxon>Metazoa</taxon>
        <taxon>Chordata</taxon>
        <taxon>Craniata</taxon>
        <taxon>Vertebrata</taxon>
        <taxon>Euteleostomi</taxon>
        <taxon>Actinopterygii</taxon>
        <taxon>Neopterygii</taxon>
        <taxon>Teleostei</taxon>
        <taxon>Neoteleostei</taxon>
        <taxon>Acanthomorphata</taxon>
        <taxon>Carangaria</taxon>
        <taxon>Pleuronectiformes</taxon>
        <taxon>Pleuronectoidei</taxon>
        <taxon>Soleidae</taxon>
        <taxon>Solea</taxon>
    </lineage>
</organism>
<proteinExistence type="inferred from homology"/>
<keyword evidence="6" id="KW-0963">Cytoplasm</keyword>
<dbReference type="EMBL" id="JAGKHQ010000007">
    <property type="protein sequence ID" value="KAG7512079.1"/>
    <property type="molecule type" value="Genomic_DNA"/>
</dbReference>
<evidence type="ECO:0000256" key="1">
    <source>
        <dbReference type="ARBA" id="ARBA00009154"/>
    </source>
</evidence>
<dbReference type="GO" id="GO:0003723">
    <property type="term" value="F:RNA binding"/>
    <property type="evidence" value="ECO:0007669"/>
    <property type="project" value="UniProtKB-UniRule"/>
</dbReference>
<dbReference type="PANTHER" id="PTHR15341:SF3">
    <property type="entry name" value="NUCLEAR NUCLEIC ACID-BINDING PROTEIN C1D"/>
    <property type="match status" value="1"/>
</dbReference>
<dbReference type="InterPro" id="IPR011082">
    <property type="entry name" value="Exosome-assoc_fac/DNA_repair"/>
</dbReference>
<comment type="subunit">
    <text evidence="6">Monomer and homodimer.</text>
</comment>
<dbReference type="PANTHER" id="PTHR15341">
    <property type="entry name" value="SUN-COR STEROID HORMONE RECEPTOR CO-REPRESSOR"/>
    <property type="match status" value="1"/>
</dbReference>
<keyword evidence="8" id="KW-1185">Reference proteome</keyword>
<evidence type="ECO:0000256" key="5">
    <source>
        <dbReference type="ARBA" id="ARBA00023242"/>
    </source>
</evidence>
<name>A0AAV6S3I5_SOLSE</name>
<dbReference type="GO" id="GO:0003677">
    <property type="term" value="F:DNA binding"/>
    <property type="evidence" value="ECO:0007669"/>
    <property type="project" value="UniProtKB-KW"/>
</dbReference>
<dbReference type="Proteomes" id="UP000693946">
    <property type="component" value="Linkage Group LG15"/>
</dbReference>
<dbReference type="GO" id="GO:0005737">
    <property type="term" value="C:cytoplasm"/>
    <property type="evidence" value="ECO:0007669"/>
    <property type="project" value="UniProtKB-SubCell"/>
</dbReference>
<gene>
    <name evidence="7" type="ORF">JOB18_019265</name>
</gene>
<protein>
    <recommendedName>
        <fullName evidence="2 6">Nuclear nucleic acid-binding protein C1D</fullName>
    </recommendedName>
</protein>
<reference evidence="7 8" key="1">
    <citation type="journal article" date="2021" name="Sci. Rep.">
        <title>Chromosome anchoring in Senegalese sole (Solea senegalensis) reveals sex-associated markers and genome rearrangements in flatfish.</title>
        <authorList>
            <person name="Guerrero-Cozar I."/>
            <person name="Gomez-Garrido J."/>
            <person name="Berbel C."/>
            <person name="Martinez-Blanch J.F."/>
            <person name="Alioto T."/>
            <person name="Claros M.G."/>
            <person name="Gagnaire P.A."/>
            <person name="Manchado M."/>
        </authorList>
    </citation>
    <scope>NUCLEOTIDE SEQUENCE [LARGE SCALE GENOMIC DNA]</scope>
    <source>
        <strain evidence="7">Sse05_10M</strain>
    </source>
</reference>
<comment type="caution">
    <text evidence="7">The sequence shown here is derived from an EMBL/GenBank/DDBJ whole genome shotgun (WGS) entry which is preliminary data.</text>
</comment>
<dbReference type="AlphaFoldDB" id="A0AAV6S3I5"/>
<dbReference type="Pfam" id="PF04000">
    <property type="entry name" value="Sas10_Utp3"/>
    <property type="match status" value="1"/>
</dbReference>
<dbReference type="GO" id="GO:0005730">
    <property type="term" value="C:nucleolus"/>
    <property type="evidence" value="ECO:0007669"/>
    <property type="project" value="UniProtKB-SubCell"/>
</dbReference>
<keyword evidence="3 6" id="KW-0698">rRNA processing</keyword>
<keyword evidence="6" id="KW-0238">DNA-binding</keyword>
<evidence type="ECO:0000256" key="3">
    <source>
        <dbReference type="ARBA" id="ARBA00022552"/>
    </source>
</evidence>
<comment type="function">
    <text evidence="6">Plays a role in the recruitment of the exosome to pre-rRNA to mediate the 3'-5' end processing of the 5.8S rRNA.</text>
</comment>
<dbReference type="GO" id="GO:0010468">
    <property type="term" value="P:regulation of gene expression"/>
    <property type="evidence" value="ECO:0007669"/>
    <property type="project" value="TreeGrafter"/>
</dbReference>
<comment type="subcellular location">
    <subcellularLocation>
        <location evidence="6">Cytoplasm</location>
    </subcellularLocation>
    <subcellularLocation>
        <location evidence="6">Nucleus</location>
        <location evidence="6">Nucleolus</location>
    </subcellularLocation>
</comment>
<sequence length="142" mass="16625">MQLKPVFYLTVKDENTEQLSTRRKLQYYFTSFPPCEACRLLRREMAEDNRVEDYPHEIHEQLTSFDSSVSSVKAMLDQLISMPRNDPLLKLDPLDQAKLDLMSAYALNSLFWTRNWNYWNERTPLSSGCGPTCDSKHGKKLE</sequence>
<dbReference type="GO" id="GO:0000460">
    <property type="term" value="P:maturation of 5.8S rRNA"/>
    <property type="evidence" value="ECO:0007669"/>
    <property type="project" value="TreeGrafter"/>
</dbReference>
<dbReference type="InterPro" id="IPR007146">
    <property type="entry name" value="Sas10/Utp3/C1D"/>
</dbReference>
<keyword evidence="4 6" id="KW-0694">RNA-binding</keyword>
<evidence type="ECO:0000256" key="4">
    <source>
        <dbReference type="ARBA" id="ARBA00022884"/>
    </source>
</evidence>
<evidence type="ECO:0000313" key="8">
    <source>
        <dbReference type="Proteomes" id="UP000693946"/>
    </source>
</evidence>
<evidence type="ECO:0000256" key="6">
    <source>
        <dbReference type="RuleBase" id="RU368003"/>
    </source>
</evidence>
<evidence type="ECO:0000256" key="2">
    <source>
        <dbReference type="ARBA" id="ARBA00015212"/>
    </source>
</evidence>